<sequence>MKSETMPMEEYILNEGNSGYTKLKLTSFENISIECFFVLEIASRIVTICFTCTTNLELDPNILHGQPYLCVMYGCLNMDQLMTQACQYECGRTHTYPKLKLSVALRLQQIQQLYEDFEKNQIEWKENAPEERLEVSYVVRAQMEEYYYACYAKLQECIEYLNEQKRKHYSKGNEDAKNNQHEEQRAEKIFVETVQRNSEDRMDLDETEKFYLPHHAVLKEDTTLNDSATCTNIKNERCKASSKQVLEESTGDSISYSNSEFGVQNGLHRGESNTECAPTDISPLDSIERTVTTTSLERFTFPKTNTRAFQLGWLDRFQWLEYSVSRDAAYCFVCRQFDVVGSKELAFKVNGFSNWKRALEKNAGFVKHEQAVTHQSAMISWHERKTHIANNNGISELVSNTVLQKRRFYMKTMIEILIFLITNEVAIRGSWDIDNHKEDGVFRNLFEFEISHNKELRKCAEFMPKNATYLSPDIQNELIWTIAKITRQQIVDDVLSADIPYYTILVDGTKDRTNKEIVSMAVRYVKNGQPVESLLCFETITTFDAETNAELILKTLKKYGLDVLYILSQCYDGANVMRGDHGGIQRIIQDKLGKVIPYVHCFNHRLHLVIIAVIENIEMVRIFFDNIKLIYSFFHRAKIQSLYKGSTIMNLVVTRWAGHVRATNVVYENYDEIIETLPQVKSHTSYNFDADDIALSTGILSAMKKPEFVFMLEFMKTFLNTISPADKILQSRDVGFREAVPRLSNEKEILEDISNEDKHDESSLVEIIQSPVKTLVDSKSGAKPHKDTVLCENKKYKRMLAQFEFSSKQKSIKHQEYKWDYVKRIRFEQQEQNKGLHIPLHCLELDDESNENVKC</sequence>
<evidence type="ECO:0000313" key="2">
    <source>
        <dbReference type="EMBL" id="KAJ6634794.1"/>
    </source>
</evidence>
<dbReference type="SUPFAM" id="SSF53098">
    <property type="entry name" value="Ribonuclease H-like"/>
    <property type="match status" value="1"/>
</dbReference>
<dbReference type="OrthoDB" id="7763932at2759"/>
<comment type="caution">
    <text evidence="2">The sequence shown here is derived from an EMBL/GenBank/DDBJ whole genome shotgun (WGS) entry which is preliminary data.</text>
</comment>
<accession>A0A9Q0MND7</accession>
<evidence type="ECO:0000313" key="3">
    <source>
        <dbReference type="Proteomes" id="UP001151699"/>
    </source>
</evidence>
<protein>
    <submittedName>
        <fullName evidence="2">Zinc finger MYM-type protein 1</fullName>
    </submittedName>
</protein>
<proteinExistence type="predicted"/>
<dbReference type="Proteomes" id="UP001151699">
    <property type="component" value="Chromosome C"/>
</dbReference>
<keyword evidence="3" id="KW-1185">Reference proteome</keyword>
<evidence type="ECO:0000259" key="1">
    <source>
        <dbReference type="SMART" id="SM00597"/>
    </source>
</evidence>
<name>A0A9Q0MND7_9DIPT</name>
<feature type="domain" description="TTF-type" evidence="1">
    <location>
        <begin position="305"/>
        <end position="394"/>
    </location>
</feature>
<dbReference type="PANTHER" id="PTHR45749">
    <property type="match status" value="1"/>
</dbReference>
<gene>
    <name evidence="2" type="primary">ZMYM1_14</name>
    <name evidence="2" type="ORF">Bhyg_13373</name>
</gene>
<dbReference type="InterPro" id="IPR012337">
    <property type="entry name" value="RNaseH-like_sf"/>
</dbReference>
<dbReference type="SMART" id="SM00597">
    <property type="entry name" value="ZnF_TTF"/>
    <property type="match status" value="1"/>
</dbReference>
<dbReference type="InterPro" id="IPR025398">
    <property type="entry name" value="DUF4371"/>
</dbReference>
<reference evidence="2" key="1">
    <citation type="submission" date="2022-07" db="EMBL/GenBank/DDBJ databases">
        <authorList>
            <person name="Trinca V."/>
            <person name="Uliana J.V.C."/>
            <person name="Torres T.T."/>
            <person name="Ward R.J."/>
            <person name="Monesi N."/>
        </authorList>
    </citation>
    <scope>NUCLEOTIDE SEQUENCE</scope>
    <source>
        <strain evidence="2">HSMRA1968</strain>
        <tissue evidence="2">Whole embryos</tissue>
    </source>
</reference>
<dbReference type="InterPro" id="IPR006580">
    <property type="entry name" value="Znf_TTF"/>
</dbReference>
<dbReference type="EMBL" id="WJQU01000004">
    <property type="protein sequence ID" value="KAJ6634794.1"/>
    <property type="molecule type" value="Genomic_DNA"/>
</dbReference>
<organism evidence="2 3">
    <name type="scientific">Pseudolycoriella hygida</name>
    <dbReference type="NCBI Taxonomy" id="35572"/>
    <lineage>
        <taxon>Eukaryota</taxon>
        <taxon>Metazoa</taxon>
        <taxon>Ecdysozoa</taxon>
        <taxon>Arthropoda</taxon>
        <taxon>Hexapoda</taxon>
        <taxon>Insecta</taxon>
        <taxon>Pterygota</taxon>
        <taxon>Neoptera</taxon>
        <taxon>Endopterygota</taxon>
        <taxon>Diptera</taxon>
        <taxon>Nematocera</taxon>
        <taxon>Sciaroidea</taxon>
        <taxon>Sciaridae</taxon>
        <taxon>Pseudolycoriella</taxon>
    </lineage>
</organism>
<dbReference type="Pfam" id="PF14291">
    <property type="entry name" value="DUF4371"/>
    <property type="match status" value="1"/>
</dbReference>
<dbReference type="AlphaFoldDB" id="A0A9Q0MND7"/>
<dbReference type="PANTHER" id="PTHR45749:SF37">
    <property type="entry name" value="OS05G0311600 PROTEIN"/>
    <property type="match status" value="1"/>
</dbReference>